<protein>
    <submittedName>
        <fullName evidence="1">Uncharacterized protein</fullName>
    </submittedName>
</protein>
<sequence>MPIIGFFTFILLRLYFLSFSHLPLPLLCSSSSFIFVLLHSPSIFLFILKLPYWHFVDFCCLGILSFLTFCPSGILYRHFFFFFRQPDSLVVLPPFSLF</sequence>
<name>A0ACB0YSQ6_MELEN</name>
<organism evidence="1 2">
    <name type="scientific">Meloidogyne enterolobii</name>
    <name type="common">Root-knot nematode worm</name>
    <name type="synonym">Meloidogyne mayaguensis</name>
    <dbReference type="NCBI Taxonomy" id="390850"/>
    <lineage>
        <taxon>Eukaryota</taxon>
        <taxon>Metazoa</taxon>
        <taxon>Ecdysozoa</taxon>
        <taxon>Nematoda</taxon>
        <taxon>Chromadorea</taxon>
        <taxon>Rhabditida</taxon>
        <taxon>Tylenchina</taxon>
        <taxon>Tylenchomorpha</taxon>
        <taxon>Tylenchoidea</taxon>
        <taxon>Meloidogynidae</taxon>
        <taxon>Meloidogyninae</taxon>
        <taxon>Meloidogyne</taxon>
    </lineage>
</organism>
<comment type="caution">
    <text evidence="1">The sequence shown here is derived from an EMBL/GenBank/DDBJ whole genome shotgun (WGS) entry which is preliminary data.</text>
</comment>
<dbReference type="Proteomes" id="UP001497535">
    <property type="component" value="Unassembled WGS sequence"/>
</dbReference>
<evidence type="ECO:0000313" key="2">
    <source>
        <dbReference type="Proteomes" id="UP001497535"/>
    </source>
</evidence>
<keyword evidence="2" id="KW-1185">Reference proteome</keyword>
<gene>
    <name evidence="1" type="ORF">MENTE1834_LOCUS16004</name>
</gene>
<evidence type="ECO:0000313" key="1">
    <source>
        <dbReference type="EMBL" id="CAK5060632.1"/>
    </source>
</evidence>
<dbReference type="EMBL" id="CAVMJV010000018">
    <property type="protein sequence ID" value="CAK5060632.1"/>
    <property type="molecule type" value="Genomic_DNA"/>
</dbReference>
<proteinExistence type="predicted"/>
<reference evidence="1" key="1">
    <citation type="submission" date="2023-11" db="EMBL/GenBank/DDBJ databases">
        <authorList>
            <person name="Poullet M."/>
        </authorList>
    </citation>
    <scope>NUCLEOTIDE SEQUENCE</scope>
    <source>
        <strain evidence="1">E1834</strain>
    </source>
</reference>
<accession>A0ACB0YSQ6</accession>